<dbReference type="PANTHER" id="PTHR33048">
    <property type="entry name" value="PTH11-LIKE INTEGRAL MEMBRANE PROTEIN (AFU_ORTHOLOGUE AFUA_5G11245)"/>
    <property type="match status" value="1"/>
</dbReference>
<keyword evidence="4 7" id="KW-0472">Membrane</keyword>
<feature type="transmembrane region" description="Helical" evidence="7">
    <location>
        <begin position="191"/>
        <end position="210"/>
    </location>
</feature>
<feature type="region of interest" description="Disordered" evidence="6">
    <location>
        <begin position="294"/>
        <end position="322"/>
    </location>
</feature>
<comment type="subcellular location">
    <subcellularLocation>
        <location evidence="1">Membrane</location>
        <topology evidence="1">Multi-pass membrane protein</topology>
    </subcellularLocation>
</comment>
<dbReference type="EMBL" id="JAPQKH010000005">
    <property type="protein sequence ID" value="KAJ5097625.1"/>
    <property type="molecule type" value="Genomic_DNA"/>
</dbReference>
<proteinExistence type="inferred from homology"/>
<dbReference type="InterPro" id="IPR049326">
    <property type="entry name" value="Rhodopsin_dom_fungi"/>
</dbReference>
<keyword evidence="10" id="KW-1185">Reference proteome</keyword>
<evidence type="ECO:0000256" key="4">
    <source>
        <dbReference type="ARBA" id="ARBA00023136"/>
    </source>
</evidence>
<gene>
    <name evidence="9" type="ORF">N7456_008346</name>
</gene>
<keyword evidence="2 7" id="KW-0812">Transmembrane</keyword>
<feature type="transmembrane region" description="Helical" evidence="7">
    <location>
        <begin position="60"/>
        <end position="85"/>
    </location>
</feature>
<dbReference type="PANTHER" id="PTHR33048:SF47">
    <property type="entry name" value="INTEGRAL MEMBRANE PROTEIN-RELATED"/>
    <property type="match status" value="1"/>
</dbReference>
<dbReference type="AlphaFoldDB" id="A0A9W9FCC1"/>
<evidence type="ECO:0000256" key="2">
    <source>
        <dbReference type="ARBA" id="ARBA00022692"/>
    </source>
</evidence>
<evidence type="ECO:0000256" key="6">
    <source>
        <dbReference type="SAM" id="MobiDB-lite"/>
    </source>
</evidence>
<dbReference type="Pfam" id="PF20684">
    <property type="entry name" value="Fung_rhodopsin"/>
    <property type="match status" value="1"/>
</dbReference>
<feature type="transmembrane region" description="Helical" evidence="7">
    <location>
        <begin position="29"/>
        <end position="48"/>
    </location>
</feature>
<evidence type="ECO:0000256" key="1">
    <source>
        <dbReference type="ARBA" id="ARBA00004141"/>
    </source>
</evidence>
<dbReference type="InterPro" id="IPR052337">
    <property type="entry name" value="SAT4-like"/>
</dbReference>
<evidence type="ECO:0000256" key="3">
    <source>
        <dbReference type="ARBA" id="ARBA00022989"/>
    </source>
</evidence>
<reference evidence="9" key="2">
    <citation type="journal article" date="2023" name="IMA Fungus">
        <title>Comparative genomic study of the Penicillium genus elucidates a diverse pangenome and 15 lateral gene transfer events.</title>
        <authorList>
            <person name="Petersen C."/>
            <person name="Sorensen T."/>
            <person name="Nielsen M.R."/>
            <person name="Sondergaard T.E."/>
            <person name="Sorensen J.L."/>
            <person name="Fitzpatrick D.A."/>
            <person name="Frisvad J.C."/>
            <person name="Nielsen K.L."/>
        </authorList>
    </citation>
    <scope>NUCLEOTIDE SEQUENCE</scope>
    <source>
        <strain evidence="9">IBT 30069</strain>
    </source>
</reference>
<dbReference type="Proteomes" id="UP001149165">
    <property type="component" value="Unassembled WGS sequence"/>
</dbReference>
<reference evidence="9" key="1">
    <citation type="submission" date="2022-11" db="EMBL/GenBank/DDBJ databases">
        <authorList>
            <person name="Petersen C."/>
        </authorList>
    </citation>
    <scope>NUCLEOTIDE SEQUENCE</scope>
    <source>
        <strain evidence="9">IBT 30069</strain>
    </source>
</reference>
<evidence type="ECO:0000256" key="7">
    <source>
        <dbReference type="SAM" id="Phobius"/>
    </source>
</evidence>
<name>A0A9W9FCC1_9EURO</name>
<dbReference type="OrthoDB" id="5378633at2759"/>
<protein>
    <submittedName>
        <fullName evidence="9">Integral membrane protein</fullName>
    </submittedName>
</protein>
<comment type="caution">
    <text evidence="9">The sequence shown here is derived from an EMBL/GenBank/DDBJ whole genome shotgun (WGS) entry which is preliminary data.</text>
</comment>
<feature type="transmembrane region" description="Helical" evidence="7">
    <location>
        <begin position="217"/>
        <end position="238"/>
    </location>
</feature>
<evidence type="ECO:0000259" key="8">
    <source>
        <dbReference type="Pfam" id="PF20684"/>
    </source>
</evidence>
<keyword evidence="3 7" id="KW-1133">Transmembrane helix</keyword>
<evidence type="ECO:0000256" key="5">
    <source>
        <dbReference type="ARBA" id="ARBA00038359"/>
    </source>
</evidence>
<feature type="transmembrane region" description="Helical" evidence="7">
    <location>
        <begin position="105"/>
        <end position="126"/>
    </location>
</feature>
<organism evidence="9 10">
    <name type="scientific">Penicillium angulare</name>
    <dbReference type="NCBI Taxonomy" id="116970"/>
    <lineage>
        <taxon>Eukaryota</taxon>
        <taxon>Fungi</taxon>
        <taxon>Dikarya</taxon>
        <taxon>Ascomycota</taxon>
        <taxon>Pezizomycotina</taxon>
        <taxon>Eurotiomycetes</taxon>
        <taxon>Eurotiomycetidae</taxon>
        <taxon>Eurotiales</taxon>
        <taxon>Aspergillaceae</taxon>
        <taxon>Penicillium</taxon>
    </lineage>
</organism>
<feature type="transmembrane region" description="Helical" evidence="7">
    <location>
        <begin position="133"/>
        <end position="156"/>
    </location>
</feature>
<accession>A0A9W9FCC1</accession>
<evidence type="ECO:0000313" key="9">
    <source>
        <dbReference type="EMBL" id="KAJ5097625.1"/>
    </source>
</evidence>
<feature type="domain" description="Rhodopsin" evidence="8">
    <location>
        <begin position="44"/>
        <end position="281"/>
    </location>
</feature>
<sequence length="350" mass="38683">MPSTGSQTSAGMSGNIYQPNESLRTSVKVSLVFAFLISTVAVALRIWARKLTGCKLFLDDYLILIALLFKYGCSIGVTMLLFNGLGYHMDIVPKEQIDTYFKIGWANPFVYTPCVAFIKLSVLALYKRLFSVRYMVIACNIMASVVILWAVSIIVADTLSCIPIKKSWDQTIEGSCIDMASFYYGMQIPNIVSDLIILVMPIKVVVGLPISKTQRLLLSGVFLVGGLTFIFDCVRLWVAIQLTKSGPDITYNQAPTAMWTCTESAVGIVGACLPNLRPLFKFGSSNFWSQLRSSRGSSKKGLMNSNTTNTTSTSETETIAKPHMIDHISEQGTQGIEVHRYSRYAEGEKH</sequence>
<feature type="compositionally biased region" description="Low complexity" evidence="6">
    <location>
        <begin position="304"/>
        <end position="317"/>
    </location>
</feature>
<dbReference type="GO" id="GO:0016020">
    <property type="term" value="C:membrane"/>
    <property type="evidence" value="ECO:0007669"/>
    <property type="project" value="UniProtKB-SubCell"/>
</dbReference>
<evidence type="ECO:0000313" key="10">
    <source>
        <dbReference type="Proteomes" id="UP001149165"/>
    </source>
</evidence>
<comment type="similarity">
    <text evidence="5">Belongs to the SAT4 family.</text>
</comment>